<feature type="compositionally biased region" description="Basic and acidic residues" evidence="1">
    <location>
        <begin position="61"/>
        <end position="73"/>
    </location>
</feature>
<evidence type="ECO:0000256" key="1">
    <source>
        <dbReference type="SAM" id="MobiDB-lite"/>
    </source>
</evidence>
<feature type="region of interest" description="Disordered" evidence="1">
    <location>
        <begin position="1"/>
        <end position="22"/>
    </location>
</feature>
<name>A0A423WL70_CYTCH</name>
<sequence length="89" mass="9876">MSRLNSERMTAKGEDQHLGWEKRPGGRAICNIWVCTPTIKGPQRLLARRRQARVSTLTGNDESREKLGGEARRAKVGQNPGNGRQGLLP</sequence>
<dbReference type="Proteomes" id="UP000284375">
    <property type="component" value="Unassembled WGS sequence"/>
</dbReference>
<organism evidence="2 3">
    <name type="scientific">Cytospora chrysosperma</name>
    <name type="common">Cytospora canker fungus</name>
    <name type="synonym">Sphaeria chrysosperma</name>
    <dbReference type="NCBI Taxonomy" id="252740"/>
    <lineage>
        <taxon>Eukaryota</taxon>
        <taxon>Fungi</taxon>
        <taxon>Dikarya</taxon>
        <taxon>Ascomycota</taxon>
        <taxon>Pezizomycotina</taxon>
        <taxon>Sordariomycetes</taxon>
        <taxon>Sordariomycetidae</taxon>
        <taxon>Diaporthales</taxon>
        <taxon>Cytosporaceae</taxon>
        <taxon>Cytospora</taxon>
    </lineage>
</organism>
<comment type="caution">
    <text evidence="2">The sequence shown here is derived from an EMBL/GenBank/DDBJ whole genome shotgun (WGS) entry which is preliminary data.</text>
</comment>
<dbReference type="AlphaFoldDB" id="A0A423WL70"/>
<gene>
    <name evidence="2" type="ORF">VSDG_01160</name>
</gene>
<evidence type="ECO:0000313" key="3">
    <source>
        <dbReference type="Proteomes" id="UP000284375"/>
    </source>
</evidence>
<proteinExistence type="predicted"/>
<evidence type="ECO:0000313" key="2">
    <source>
        <dbReference type="EMBL" id="ROW04062.1"/>
    </source>
</evidence>
<reference evidence="2 3" key="1">
    <citation type="submission" date="2015-09" db="EMBL/GenBank/DDBJ databases">
        <title>Host preference determinants of Valsa canker pathogens revealed by comparative genomics.</title>
        <authorList>
            <person name="Yin Z."/>
            <person name="Huang L."/>
        </authorList>
    </citation>
    <scope>NUCLEOTIDE SEQUENCE [LARGE SCALE GENOMIC DNA]</scope>
    <source>
        <strain evidence="2 3">YSFL</strain>
    </source>
</reference>
<protein>
    <submittedName>
        <fullName evidence="2">Uncharacterized protein</fullName>
    </submittedName>
</protein>
<dbReference type="EMBL" id="LJZO01000002">
    <property type="protein sequence ID" value="ROW04062.1"/>
    <property type="molecule type" value="Genomic_DNA"/>
</dbReference>
<accession>A0A423WL70</accession>
<feature type="region of interest" description="Disordered" evidence="1">
    <location>
        <begin position="50"/>
        <end position="89"/>
    </location>
</feature>
<keyword evidence="3" id="KW-1185">Reference proteome</keyword>